<keyword evidence="4" id="KW-0133">Cell shape</keyword>
<keyword evidence="3" id="KW-0378">Hydrolase</keyword>
<dbReference type="PANTHER" id="PTHR35333:SF3">
    <property type="entry name" value="BETA-LACTAMASE-TYPE TRANSPEPTIDASE FOLD CONTAINING PROTEIN"/>
    <property type="match status" value="1"/>
</dbReference>
<organism evidence="11 12">
    <name type="scientific">Candidatus Methylacidithermus pantelleriae</name>
    <dbReference type="NCBI Taxonomy" id="2744239"/>
    <lineage>
        <taxon>Bacteria</taxon>
        <taxon>Pseudomonadati</taxon>
        <taxon>Verrucomicrobiota</taxon>
        <taxon>Methylacidiphilae</taxon>
        <taxon>Methylacidiphilales</taxon>
        <taxon>Methylacidiphilaceae</taxon>
        <taxon>Candidatus Methylacidithermus</taxon>
    </lineage>
</organism>
<dbReference type="InterPro" id="IPR018044">
    <property type="entry name" value="Peptidase_S11"/>
</dbReference>
<dbReference type="InterPro" id="IPR001967">
    <property type="entry name" value="Peptidase_S11_N"/>
</dbReference>
<keyword evidence="12" id="KW-1185">Reference proteome</keyword>
<proteinExistence type="inferred from homology"/>
<dbReference type="Gene3D" id="3.40.710.10">
    <property type="entry name" value="DD-peptidase/beta-lactamase superfamily"/>
    <property type="match status" value="1"/>
</dbReference>
<dbReference type="GO" id="GO:0071555">
    <property type="term" value="P:cell wall organization"/>
    <property type="evidence" value="ECO:0007669"/>
    <property type="project" value="UniProtKB-KW"/>
</dbReference>
<comment type="similarity">
    <text evidence="1 9">Belongs to the peptidase S11 family.</text>
</comment>
<keyword evidence="5" id="KW-0573">Peptidoglycan synthesis</keyword>
<evidence type="ECO:0000256" key="1">
    <source>
        <dbReference type="ARBA" id="ARBA00007164"/>
    </source>
</evidence>
<keyword evidence="2" id="KW-0732">Signal</keyword>
<dbReference type="InterPro" id="IPR012338">
    <property type="entry name" value="Beta-lactam/transpept-like"/>
</dbReference>
<evidence type="ECO:0000256" key="4">
    <source>
        <dbReference type="ARBA" id="ARBA00022960"/>
    </source>
</evidence>
<dbReference type="GO" id="GO:0008800">
    <property type="term" value="F:beta-lactamase activity"/>
    <property type="evidence" value="ECO:0007669"/>
    <property type="project" value="InterPro"/>
</dbReference>
<evidence type="ECO:0000256" key="9">
    <source>
        <dbReference type="RuleBase" id="RU004016"/>
    </source>
</evidence>
<dbReference type="Proteomes" id="UP000663859">
    <property type="component" value="Unassembled WGS sequence"/>
</dbReference>
<dbReference type="EMBL" id="CAJNOB010000056">
    <property type="protein sequence ID" value="CAF0703486.1"/>
    <property type="molecule type" value="Genomic_DNA"/>
</dbReference>
<evidence type="ECO:0000256" key="7">
    <source>
        <dbReference type="PIRSR" id="PIRSR618044-1"/>
    </source>
</evidence>
<dbReference type="GO" id="GO:0046677">
    <property type="term" value="P:response to antibiotic"/>
    <property type="evidence" value="ECO:0007669"/>
    <property type="project" value="InterPro"/>
</dbReference>
<dbReference type="InterPro" id="IPR000871">
    <property type="entry name" value="Beta-lactam_class-A"/>
</dbReference>
<feature type="active site" description="Proton acceptor" evidence="7">
    <location>
        <position position="111"/>
    </location>
</feature>
<reference evidence="11" key="1">
    <citation type="submission" date="2021-02" db="EMBL/GenBank/DDBJ databases">
        <authorList>
            <person name="Cremers G."/>
            <person name="Picone N."/>
        </authorList>
    </citation>
    <scope>NUCLEOTIDE SEQUENCE</scope>
    <source>
        <strain evidence="11">PQ17</strain>
    </source>
</reference>
<feature type="active site" evidence="7">
    <location>
        <position position="167"/>
    </location>
</feature>
<evidence type="ECO:0000313" key="12">
    <source>
        <dbReference type="Proteomes" id="UP000663859"/>
    </source>
</evidence>
<dbReference type="PANTHER" id="PTHR35333">
    <property type="entry name" value="BETA-LACTAMASE"/>
    <property type="match status" value="1"/>
</dbReference>
<evidence type="ECO:0000256" key="8">
    <source>
        <dbReference type="PIRSR" id="PIRSR618044-2"/>
    </source>
</evidence>
<dbReference type="GO" id="GO:0030655">
    <property type="term" value="P:beta-lactam antibiotic catabolic process"/>
    <property type="evidence" value="ECO:0007669"/>
    <property type="project" value="InterPro"/>
</dbReference>
<dbReference type="Pfam" id="PF00768">
    <property type="entry name" value="Peptidase_S11"/>
    <property type="match status" value="1"/>
</dbReference>
<evidence type="ECO:0000256" key="5">
    <source>
        <dbReference type="ARBA" id="ARBA00022984"/>
    </source>
</evidence>
<dbReference type="SUPFAM" id="SSF56601">
    <property type="entry name" value="beta-lactamase/transpeptidase-like"/>
    <property type="match status" value="1"/>
</dbReference>
<evidence type="ECO:0000259" key="10">
    <source>
        <dbReference type="Pfam" id="PF00768"/>
    </source>
</evidence>
<dbReference type="GO" id="GO:0009252">
    <property type="term" value="P:peptidoglycan biosynthetic process"/>
    <property type="evidence" value="ECO:0007669"/>
    <property type="project" value="UniProtKB-KW"/>
</dbReference>
<dbReference type="GO" id="GO:0008360">
    <property type="term" value="P:regulation of cell shape"/>
    <property type="evidence" value="ECO:0007669"/>
    <property type="project" value="UniProtKB-KW"/>
</dbReference>
<dbReference type="PRINTS" id="PR00725">
    <property type="entry name" value="DADACBPTASE1"/>
</dbReference>
<gene>
    <name evidence="11" type="ORF">MPNT_60012</name>
</gene>
<dbReference type="GO" id="GO:0009002">
    <property type="term" value="F:serine-type D-Ala-D-Ala carboxypeptidase activity"/>
    <property type="evidence" value="ECO:0007669"/>
    <property type="project" value="InterPro"/>
</dbReference>
<comment type="caution">
    <text evidence="11">The sequence shown here is derived from an EMBL/GenBank/DDBJ whole genome shotgun (WGS) entry which is preliminary data.</text>
</comment>
<sequence length="326" mass="35903">MRKRAQLPREKLPPWMSRIDRRGRVAFVPARFFRVSTGKSVSVLRIALWVCIASYGWVGAAGPSVARGQAFSAPQPPEVSARSGVLWDLSHRTALWEKSSEQSNPLASTSKLMTAIVVMRKTGLLGDVVVNRQDLIFLGGSYAPTVRLVPGDRIPVRELVKALVIASSNEAANVLARYCSGSVARFVQEMNASAQEMGCKGTHFADPHGLSPDTRGTASDLVRIFERFLRFPLLAHWAAQTSDVLRDSEGRPLQLLFSTNRLSGIYPGLGPAKTGWTSAAGHSYVAVWGQGERKAILVLLGSRDPWQDAWHLLDYLQSYYRAWSSQ</sequence>
<feature type="domain" description="Peptidase S11 D-alanyl-D-alanine carboxypeptidase A N-terminal" evidence="10">
    <location>
        <begin position="73"/>
        <end position="302"/>
    </location>
</feature>
<accession>A0A8J2FT91</accession>
<evidence type="ECO:0000313" key="11">
    <source>
        <dbReference type="EMBL" id="CAF0703486.1"/>
    </source>
</evidence>
<feature type="active site" description="Acyl-ester intermediate" evidence="7">
    <location>
        <position position="108"/>
    </location>
</feature>
<name>A0A8J2FT91_9BACT</name>
<feature type="binding site" evidence="8">
    <location>
        <position position="273"/>
    </location>
    <ligand>
        <name>substrate</name>
    </ligand>
</feature>
<dbReference type="AlphaFoldDB" id="A0A8J2FT91"/>
<evidence type="ECO:0000256" key="6">
    <source>
        <dbReference type="ARBA" id="ARBA00023316"/>
    </source>
</evidence>
<evidence type="ECO:0000256" key="2">
    <source>
        <dbReference type="ARBA" id="ARBA00022729"/>
    </source>
</evidence>
<keyword evidence="6" id="KW-0961">Cell wall biogenesis/degradation</keyword>
<dbReference type="GO" id="GO:0006508">
    <property type="term" value="P:proteolysis"/>
    <property type="evidence" value="ECO:0007669"/>
    <property type="project" value="InterPro"/>
</dbReference>
<protein>
    <recommendedName>
        <fullName evidence="10">Peptidase S11 D-alanyl-D-alanine carboxypeptidase A N-terminal domain-containing protein</fullName>
    </recommendedName>
</protein>
<evidence type="ECO:0000256" key="3">
    <source>
        <dbReference type="ARBA" id="ARBA00022801"/>
    </source>
</evidence>